<reference evidence="1 2" key="1">
    <citation type="submission" date="2018-08" db="EMBL/GenBank/DDBJ databases">
        <title>A genome reference for cultivated species of the human gut microbiota.</title>
        <authorList>
            <person name="Zou Y."/>
            <person name="Xue W."/>
            <person name="Luo G."/>
        </authorList>
    </citation>
    <scope>NUCLEOTIDE SEQUENCE [LARGE SCALE GENOMIC DNA]</scope>
    <source>
        <strain evidence="1 2">AF45-19</strain>
    </source>
</reference>
<dbReference type="AlphaFoldDB" id="A0A415FQT6"/>
<organism evidence="1 2">
    <name type="scientific">Bifidobacterium adolescentis</name>
    <dbReference type="NCBI Taxonomy" id="1680"/>
    <lineage>
        <taxon>Bacteria</taxon>
        <taxon>Bacillati</taxon>
        <taxon>Actinomycetota</taxon>
        <taxon>Actinomycetes</taxon>
        <taxon>Bifidobacteriales</taxon>
        <taxon>Bifidobacteriaceae</taxon>
        <taxon>Bifidobacterium</taxon>
    </lineage>
</organism>
<comment type="caution">
    <text evidence="1">The sequence shown here is derived from an EMBL/GenBank/DDBJ whole genome shotgun (WGS) entry which is preliminary data.</text>
</comment>
<accession>A0A415FQT6</accession>
<proteinExistence type="predicted"/>
<dbReference type="Proteomes" id="UP000285262">
    <property type="component" value="Unassembled WGS sequence"/>
</dbReference>
<evidence type="ECO:0000313" key="1">
    <source>
        <dbReference type="EMBL" id="RHK25222.1"/>
    </source>
</evidence>
<evidence type="ECO:0000313" key="2">
    <source>
        <dbReference type="Proteomes" id="UP000285262"/>
    </source>
</evidence>
<name>A0A415FQT6_BIFAD</name>
<protein>
    <submittedName>
        <fullName evidence="1">Uncharacterized protein</fullName>
    </submittedName>
</protein>
<dbReference type="EMBL" id="QRNG01000011">
    <property type="protein sequence ID" value="RHK25222.1"/>
    <property type="molecule type" value="Genomic_DNA"/>
</dbReference>
<sequence length="103" mass="11347">MGFAAAFAGCLRGCADAGHGFSFPYCVDASNEPNEYCDSIDITLMKTAKQEHDANISGLRRLCYGWIPSLVRMVAHVFNMRAMHVTLLRFTLRICAFPGVAEV</sequence>
<gene>
    <name evidence="1" type="ORF">DW072_06895</name>
</gene>